<comment type="caution">
    <text evidence="2">The sequence shown here is derived from an EMBL/GenBank/DDBJ whole genome shotgun (WGS) entry which is preliminary data.</text>
</comment>
<sequence>MSVDINALLLRDIRRLAAVDMYGSAGSRLRRRIILAEFIAGALGCCGLGLWTLATQPLGGWTVFGLWVAGVGVNYIPLALHAIALFPGRRLESELAGVDIWPELRYYTAAQFWIFAPAVLLVLAIRQEAERRRT</sequence>
<protein>
    <submittedName>
        <fullName evidence="2">Uncharacterized protein</fullName>
    </submittedName>
</protein>
<accession>A0A329QUB4</accession>
<feature type="transmembrane region" description="Helical" evidence="1">
    <location>
        <begin position="106"/>
        <end position="125"/>
    </location>
</feature>
<proteinExistence type="predicted"/>
<dbReference type="EMBL" id="QMIG01000005">
    <property type="protein sequence ID" value="RAW15651.1"/>
    <property type="molecule type" value="Genomic_DNA"/>
</dbReference>
<gene>
    <name evidence="2" type="ORF">DPM12_08365</name>
</gene>
<feature type="transmembrane region" description="Helical" evidence="1">
    <location>
        <begin position="61"/>
        <end position="86"/>
    </location>
</feature>
<reference evidence="2 3" key="1">
    <citation type="submission" date="2018-06" db="EMBL/GenBank/DDBJ databases">
        <title>Phytoactinopolyspora halophila sp. nov., a novel halophilic actinomycete isolated from a saline soil in China.</title>
        <authorList>
            <person name="Tang S.-K."/>
        </authorList>
    </citation>
    <scope>NUCLEOTIDE SEQUENCE [LARGE SCALE GENOMIC DNA]</scope>
    <source>
        <strain evidence="2 3">YIM 96934</strain>
    </source>
</reference>
<keyword evidence="3" id="KW-1185">Reference proteome</keyword>
<evidence type="ECO:0000256" key="1">
    <source>
        <dbReference type="SAM" id="Phobius"/>
    </source>
</evidence>
<feature type="transmembrane region" description="Helical" evidence="1">
    <location>
        <begin position="33"/>
        <end position="54"/>
    </location>
</feature>
<evidence type="ECO:0000313" key="2">
    <source>
        <dbReference type="EMBL" id="RAW15651.1"/>
    </source>
</evidence>
<dbReference type="OrthoDB" id="3404587at2"/>
<dbReference type="AlphaFoldDB" id="A0A329QUB4"/>
<organism evidence="2 3">
    <name type="scientific">Phytoactinopolyspora halophila</name>
    <dbReference type="NCBI Taxonomy" id="1981511"/>
    <lineage>
        <taxon>Bacteria</taxon>
        <taxon>Bacillati</taxon>
        <taxon>Actinomycetota</taxon>
        <taxon>Actinomycetes</taxon>
        <taxon>Jiangellales</taxon>
        <taxon>Jiangellaceae</taxon>
        <taxon>Phytoactinopolyspora</taxon>
    </lineage>
</organism>
<dbReference type="Proteomes" id="UP000250462">
    <property type="component" value="Unassembled WGS sequence"/>
</dbReference>
<keyword evidence="1" id="KW-0812">Transmembrane</keyword>
<name>A0A329QUB4_9ACTN</name>
<keyword evidence="1" id="KW-0472">Membrane</keyword>
<evidence type="ECO:0000313" key="3">
    <source>
        <dbReference type="Proteomes" id="UP000250462"/>
    </source>
</evidence>
<keyword evidence="1" id="KW-1133">Transmembrane helix</keyword>